<proteinExistence type="predicted"/>
<dbReference type="EMBL" id="CAIY01000088">
    <property type="protein sequence ID" value="CCH68391.1"/>
    <property type="molecule type" value="Genomic_DNA"/>
</dbReference>
<comment type="caution">
    <text evidence="1">The sequence shown here is derived from an EMBL/GenBank/DDBJ whole genome shotgun (WGS) entry which is preliminary data.</text>
</comment>
<evidence type="ECO:0000313" key="1">
    <source>
        <dbReference type="EMBL" id="CCH68391.1"/>
    </source>
</evidence>
<organism evidence="1 2">
    <name type="scientific">Richelia intracellularis HH01</name>
    <dbReference type="NCBI Taxonomy" id="1165094"/>
    <lineage>
        <taxon>Bacteria</taxon>
        <taxon>Bacillati</taxon>
        <taxon>Cyanobacteriota</taxon>
        <taxon>Cyanophyceae</taxon>
        <taxon>Nostocales</taxon>
        <taxon>Nostocaceae</taxon>
        <taxon>Richelia</taxon>
    </lineage>
</organism>
<reference evidence="2" key="2">
    <citation type="submission" date="2016-01" db="EMBL/GenBank/DDBJ databases">
        <title>Diatom-associated endosymboitic cyanobacterium lacks core nitrogen metabolism enzymes.</title>
        <authorList>
            <person name="Hilton J.A."/>
            <person name="Foster R.A."/>
            <person name="Tripp H.J."/>
            <person name="Carter B.J."/>
            <person name="Zehr J.P."/>
            <person name="Villareal T.A."/>
        </authorList>
    </citation>
    <scope>NUCLEOTIDE SEQUENCE [LARGE SCALE GENOMIC DNA]</scope>
    <source>
        <strain evidence="2">HH01</strain>
    </source>
</reference>
<keyword evidence="2" id="KW-1185">Reference proteome</keyword>
<accession>M1X6R6</accession>
<gene>
    <name evidence="1" type="ORF">RINTHH_22360</name>
</gene>
<name>M1X6R6_9NOST</name>
<dbReference type="STRING" id="1165094.RINTHH_22360"/>
<dbReference type="Proteomes" id="UP000053051">
    <property type="component" value="Unassembled WGS sequence"/>
</dbReference>
<protein>
    <submittedName>
        <fullName evidence="1">Uncharacterized protein</fullName>
    </submittedName>
</protein>
<sequence length="61" mass="6799">MAATINSENIPYPVIQGTNPSSLYPPDIGKAVIIGLPVLRNCENPTPKKHLLFLIWGKYFF</sequence>
<evidence type="ECO:0000313" key="2">
    <source>
        <dbReference type="Proteomes" id="UP000053051"/>
    </source>
</evidence>
<reference evidence="1 2" key="1">
    <citation type="submission" date="2012-05" db="EMBL/GenBank/DDBJ databases">
        <authorList>
            <person name="Hilton J."/>
        </authorList>
    </citation>
    <scope>NUCLEOTIDE SEQUENCE [LARGE SCALE GENOMIC DNA]</scope>
    <source>
        <strain evidence="1 2">HH01</strain>
    </source>
</reference>
<dbReference type="AlphaFoldDB" id="M1X6R6"/>